<dbReference type="Proteomes" id="UP000244811">
    <property type="component" value="Chromosome 4"/>
</dbReference>
<sequence length="302" mass="35521">MKLKFDKLISGSKWAPFVLVGKRNCVEKGYYEDDFVKHFAITTSMPSLAQLFMYLRVIGIRKVISAFFDSFKGQKVQFVNLGCGLDSTSLWVLQNYENVTCYDLDLEYQIKLKLEVFSKTKEILSLFSDYETTENTFKSSRYKMFPCDFRNVDELDKLKEFGFSSELPTIYLSEFALTYVENHLSNKTNPSSFFAKWFYPIVQSLENFNDMLTLAQFCNHCVIGVACKNPNEYKNFIERFKEYDLNNDDVDDELMHQFDPKDLQKEFDIVPLQEFIQQLLDNQYSISSEEQKAFYDRHSIKS</sequence>
<dbReference type="PANTHER" id="PTHR13600:SF21">
    <property type="entry name" value="LEUCINE CARBOXYL METHYLTRANSFERASE 1"/>
    <property type="match status" value="1"/>
</dbReference>
<dbReference type="PANTHER" id="PTHR13600">
    <property type="entry name" value="LEUCINE CARBOXYL METHYLTRANSFERASE"/>
    <property type="match status" value="1"/>
</dbReference>
<evidence type="ECO:0000256" key="6">
    <source>
        <dbReference type="ARBA" id="ARBA00022691"/>
    </source>
</evidence>
<dbReference type="SUPFAM" id="SSF53335">
    <property type="entry name" value="S-adenosyl-L-methionine-dependent methyltransferases"/>
    <property type="match status" value="1"/>
</dbReference>
<dbReference type="InterPro" id="IPR007213">
    <property type="entry name" value="Ppm1/Ppm2/Tcmp"/>
</dbReference>
<evidence type="ECO:0000256" key="2">
    <source>
        <dbReference type="ARBA" id="ARBA00010703"/>
    </source>
</evidence>
<dbReference type="InterPro" id="IPR029063">
    <property type="entry name" value="SAM-dependent_MTases_sf"/>
</dbReference>
<evidence type="ECO:0000256" key="4">
    <source>
        <dbReference type="ARBA" id="ARBA00022603"/>
    </source>
</evidence>
<evidence type="ECO:0000256" key="5">
    <source>
        <dbReference type="ARBA" id="ARBA00022679"/>
    </source>
</evidence>
<evidence type="ECO:0000313" key="8">
    <source>
        <dbReference type="EMBL" id="UVC50240.1"/>
    </source>
</evidence>
<keyword evidence="6" id="KW-0949">S-adenosyl-L-methionine</keyword>
<dbReference type="GO" id="GO:0018423">
    <property type="term" value="F:protein C-terminal leucine carboxyl O-methyltransferase activity"/>
    <property type="evidence" value="ECO:0007669"/>
    <property type="project" value="UniProtKB-EC"/>
</dbReference>
<dbReference type="InterPro" id="IPR016651">
    <property type="entry name" value="LCMT1"/>
</dbReference>
<keyword evidence="5" id="KW-0808">Transferase</keyword>
<gene>
    <name evidence="8" type="ORF">MACK_004115</name>
</gene>
<dbReference type="Gene3D" id="3.40.50.150">
    <property type="entry name" value="Vaccinia Virus protein VP39"/>
    <property type="match status" value="1"/>
</dbReference>
<organism evidence="8 9">
    <name type="scientific">Theileria orientalis</name>
    <dbReference type="NCBI Taxonomy" id="68886"/>
    <lineage>
        <taxon>Eukaryota</taxon>
        <taxon>Sar</taxon>
        <taxon>Alveolata</taxon>
        <taxon>Apicomplexa</taxon>
        <taxon>Aconoidasida</taxon>
        <taxon>Piroplasmida</taxon>
        <taxon>Theileriidae</taxon>
        <taxon>Theileria</taxon>
    </lineage>
</organism>
<protein>
    <recommendedName>
        <fullName evidence="3">[phosphatase 2A protein]-leucine-carboxy methyltransferase</fullName>
        <ecNumber evidence="3">2.1.1.233</ecNumber>
    </recommendedName>
    <alternativeName>
        <fullName evidence="7">[Phosphatase 2A protein]-leucine-carboxy methyltransferase 1</fullName>
    </alternativeName>
</protein>
<evidence type="ECO:0000256" key="7">
    <source>
        <dbReference type="ARBA" id="ARBA00032526"/>
    </source>
</evidence>
<dbReference type="EMBL" id="CP056072">
    <property type="protein sequence ID" value="UVC50240.1"/>
    <property type="molecule type" value="Genomic_DNA"/>
</dbReference>
<keyword evidence="4" id="KW-0489">Methyltransferase</keyword>
<proteinExistence type="inferred from homology"/>
<comment type="catalytic activity">
    <reaction evidence="1">
        <text>[phosphatase 2A protein]-C-terminal L-leucine + S-adenosyl-L-methionine = [phosphatase 2A protein]-C-terminal L-leucine methyl ester + S-adenosyl-L-homocysteine</text>
        <dbReference type="Rhea" id="RHEA:48544"/>
        <dbReference type="Rhea" id="RHEA-COMP:12134"/>
        <dbReference type="Rhea" id="RHEA-COMP:12135"/>
        <dbReference type="ChEBI" id="CHEBI:57856"/>
        <dbReference type="ChEBI" id="CHEBI:59789"/>
        <dbReference type="ChEBI" id="CHEBI:90516"/>
        <dbReference type="ChEBI" id="CHEBI:90517"/>
        <dbReference type="EC" id="2.1.1.233"/>
    </reaction>
</comment>
<reference evidence="8" key="1">
    <citation type="submission" date="2022-07" db="EMBL/GenBank/DDBJ databases">
        <title>Evaluation of T. orientalis genome assembly methods using nanopore sequencing and analysis of variation between genomes.</title>
        <authorList>
            <person name="Yam J."/>
            <person name="Micallef M.L."/>
            <person name="Liu M."/>
            <person name="Djordjevic S.P."/>
            <person name="Bogema D.R."/>
            <person name="Jenkins C."/>
        </authorList>
    </citation>
    <scope>NUCLEOTIDE SEQUENCE</scope>
    <source>
        <strain evidence="8">Goon Nure</strain>
    </source>
</reference>
<evidence type="ECO:0000313" key="9">
    <source>
        <dbReference type="Proteomes" id="UP000244811"/>
    </source>
</evidence>
<dbReference type="GO" id="GO:0032259">
    <property type="term" value="P:methylation"/>
    <property type="evidence" value="ECO:0007669"/>
    <property type="project" value="UniProtKB-KW"/>
</dbReference>
<dbReference type="Pfam" id="PF04072">
    <property type="entry name" value="LCM"/>
    <property type="match status" value="1"/>
</dbReference>
<accession>A0A976SK53</accession>
<dbReference type="AlphaFoldDB" id="A0A976SK53"/>
<comment type="similarity">
    <text evidence="2">Belongs to the methyltransferase superfamily. LCMT family.</text>
</comment>
<evidence type="ECO:0000256" key="3">
    <source>
        <dbReference type="ARBA" id="ARBA00012834"/>
    </source>
</evidence>
<evidence type="ECO:0000256" key="1">
    <source>
        <dbReference type="ARBA" id="ARBA00000724"/>
    </source>
</evidence>
<name>A0A976SK53_THEOR</name>
<dbReference type="EC" id="2.1.1.233" evidence="3"/>